<dbReference type="InterPro" id="IPR004710">
    <property type="entry name" value="Bilac:Na_transpt"/>
</dbReference>
<organism evidence="6 7">
    <name type="scientific">Paraburkholderia panacisoli</name>
    <dbReference type="NCBI Taxonomy" id="2603818"/>
    <lineage>
        <taxon>Bacteria</taxon>
        <taxon>Pseudomonadati</taxon>
        <taxon>Pseudomonadota</taxon>
        <taxon>Betaproteobacteria</taxon>
        <taxon>Burkholderiales</taxon>
        <taxon>Burkholderiaceae</taxon>
        <taxon>Paraburkholderia</taxon>
    </lineage>
</organism>
<feature type="transmembrane region" description="Helical" evidence="5">
    <location>
        <begin position="232"/>
        <end position="253"/>
    </location>
</feature>
<dbReference type="GO" id="GO:0016020">
    <property type="term" value="C:membrane"/>
    <property type="evidence" value="ECO:0007669"/>
    <property type="project" value="UniProtKB-SubCell"/>
</dbReference>
<dbReference type="RefSeq" id="WP_149670893.1">
    <property type="nucleotide sequence ID" value="NZ_VTUZ01000009.1"/>
</dbReference>
<proteinExistence type="predicted"/>
<feature type="transmembrane region" description="Helical" evidence="5">
    <location>
        <begin position="6"/>
        <end position="28"/>
    </location>
</feature>
<evidence type="ECO:0000256" key="2">
    <source>
        <dbReference type="ARBA" id="ARBA00022692"/>
    </source>
</evidence>
<comment type="caution">
    <text evidence="6">The sequence shown here is derived from an EMBL/GenBank/DDBJ whole genome shotgun (WGS) entry which is preliminary data.</text>
</comment>
<dbReference type="Proteomes" id="UP000325273">
    <property type="component" value="Unassembled WGS sequence"/>
</dbReference>
<keyword evidence="4 5" id="KW-0472">Membrane</keyword>
<accession>A0A5B0H8L2</accession>
<feature type="transmembrane region" description="Helical" evidence="5">
    <location>
        <begin position="198"/>
        <end position="220"/>
    </location>
</feature>
<evidence type="ECO:0000256" key="5">
    <source>
        <dbReference type="SAM" id="Phobius"/>
    </source>
</evidence>
<dbReference type="InterPro" id="IPR002657">
    <property type="entry name" value="BilAc:Na_symport/Acr3"/>
</dbReference>
<dbReference type="Pfam" id="PF01758">
    <property type="entry name" value="SBF"/>
    <property type="match status" value="1"/>
</dbReference>
<comment type="subcellular location">
    <subcellularLocation>
        <location evidence="1">Membrane</location>
        <topology evidence="1">Multi-pass membrane protein</topology>
    </subcellularLocation>
</comment>
<keyword evidence="3 5" id="KW-1133">Transmembrane helix</keyword>
<feature type="transmembrane region" description="Helical" evidence="5">
    <location>
        <begin position="66"/>
        <end position="88"/>
    </location>
</feature>
<dbReference type="PANTHER" id="PTHR10361:SF24">
    <property type="entry name" value="P3 PROTEIN"/>
    <property type="match status" value="1"/>
</dbReference>
<evidence type="ECO:0000313" key="7">
    <source>
        <dbReference type="Proteomes" id="UP000325273"/>
    </source>
</evidence>
<dbReference type="PANTHER" id="PTHR10361">
    <property type="entry name" value="SODIUM-BILE ACID COTRANSPORTER"/>
    <property type="match status" value="1"/>
</dbReference>
<evidence type="ECO:0000256" key="4">
    <source>
        <dbReference type="ARBA" id="ARBA00023136"/>
    </source>
</evidence>
<feature type="transmembrane region" description="Helical" evidence="5">
    <location>
        <begin position="142"/>
        <end position="161"/>
    </location>
</feature>
<feature type="transmembrane region" description="Helical" evidence="5">
    <location>
        <begin position="40"/>
        <end position="60"/>
    </location>
</feature>
<dbReference type="Gene3D" id="1.20.1530.20">
    <property type="match status" value="1"/>
</dbReference>
<keyword evidence="7" id="KW-1185">Reference proteome</keyword>
<feature type="transmembrane region" description="Helical" evidence="5">
    <location>
        <begin position="173"/>
        <end position="192"/>
    </location>
</feature>
<feature type="transmembrane region" description="Helical" evidence="5">
    <location>
        <begin position="259"/>
        <end position="280"/>
    </location>
</feature>
<protein>
    <submittedName>
        <fullName evidence="6">Bile acid:sodium symporter family protein</fullName>
    </submittedName>
</protein>
<evidence type="ECO:0000313" key="6">
    <source>
        <dbReference type="EMBL" id="KAA1011461.1"/>
    </source>
</evidence>
<sequence>MQASALTTIGLPLALAIIMLGLGLHLRMEDFKRILVQPKAILIGLLCQTLLLPALCYFLCKSLGLSAELAVGMMLLAASPGGITANLYSHLFKGDVALNISLTAINSVLSIVSIPFIVNFALSSFMGSQAYIPLQFQKTLEVIVMVLTPVAIGMFIHSRFPRFSIKMDKPVKIASSLILTLLIVVVVIREWAVLSSNFQVVGTATLVFNVASMLVGYFAGKLTRLTEGQNRAIAFEIGLHNSTLAIYLALVVLRNDAMSIAPAIYGLLMFFTAAAFGWWVRRRPVAALAMSK</sequence>
<name>A0A5B0H8L2_9BURK</name>
<dbReference type="InterPro" id="IPR038770">
    <property type="entry name" value="Na+/solute_symporter_sf"/>
</dbReference>
<keyword evidence="2 5" id="KW-0812">Transmembrane</keyword>
<evidence type="ECO:0000256" key="3">
    <source>
        <dbReference type="ARBA" id="ARBA00022989"/>
    </source>
</evidence>
<dbReference type="AlphaFoldDB" id="A0A5B0H8L2"/>
<dbReference type="EMBL" id="VTUZ01000009">
    <property type="protein sequence ID" value="KAA1011461.1"/>
    <property type="molecule type" value="Genomic_DNA"/>
</dbReference>
<evidence type="ECO:0000256" key="1">
    <source>
        <dbReference type="ARBA" id="ARBA00004141"/>
    </source>
</evidence>
<reference evidence="6 7" key="1">
    <citation type="submission" date="2019-08" db="EMBL/GenBank/DDBJ databases">
        <title>Paraburkholderia sp. DCY113.</title>
        <authorList>
            <person name="Kang J."/>
        </authorList>
    </citation>
    <scope>NUCLEOTIDE SEQUENCE [LARGE SCALE GENOMIC DNA]</scope>
    <source>
        <strain evidence="6 7">DCY113</strain>
    </source>
</reference>
<gene>
    <name evidence="6" type="ORF">FVF58_16270</name>
</gene>
<feature type="transmembrane region" description="Helical" evidence="5">
    <location>
        <begin position="100"/>
        <end position="122"/>
    </location>
</feature>